<evidence type="ECO:0000313" key="1">
    <source>
        <dbReference type="EMBL" id="PJE66520.1"/>
    </source>
</evidence>
<evidence type="ECO:0000313" key="2">
    <source>
        <dbReference type="Proteomes" id="UP000229766"/>
    </source>
</evidence>
<organism evidence="1 2">
    <name type="scientific">Candidatus Shapirobacteria bacterium CG10_big_fil_rev_8_21_14_0_10_36_6</name>
    <dbReference type="NCBI Taxonomy" id="1974886"/>
    <lineage>
        <taxon>Bacteria</taxon>
        <taxon>Candidatus Shapironibacteriota</taxon>
    </lineage>
</organism>
<dbReference type="EMBL" id="PFEI01000212">
    <property type="protein sequence ID" value="PJE66520.1"/>
    <property type="molecule type" value="Genomic_DNA"/>
</dbReference>
<name>A0A2M8L0S4_9BACT</name>
<dbReference type="AlphaFoldDB" id="A0A2M8L0S4"/>
<comment type="caution">
    <text evidence="1">The sequence shown here is derived from an EMBL/GenBank/DDBJ whole genome shotgun (WGS) entry which is preliminary data.</text>
</comment>
<reference evidence="2" key="1">
    <citation type="submission" date="2017-09" db="EMBL/GenBank/DDBJ databases">
        <title>Depth-based differentiation of microbial function through sediment-hosted aquifers and enrichment of novel symbionts in the deep terrestrial subsurface.</title>
        <authorList>
            <person name="Probst A.J."/>
            <person name="Ladd B."/>
            <person name="Jarett J.K."/>
            <person name="Geller-Mcgrath D.E."/>
            <person name="Sieber C.M.K."/>
            <person name="Emerson J.B."/>
            <person name="Anantharaman K."/>
            <person name="Thomas B.C."/>
            <person name="Malmstrom R."/>
            <person name="Stieglmeier M."/>
            <person name="Klingl A."/>
            <person name="Woyke T."/>
            <person name="Ryan C.M."/>
            <person name="Banfield J.F."/>
        </authorList>
    </citation>
    <scope>NUCLEOTIDE SEQUENCE [LARGE SCALE GENOMIC DNA]</scope>
</reference>
<proteinExistence type="predicted"/>
<accession>A0A2M8L0S4</accession>
<sequence length="78" mass="8738">MAYKPGWTVYVEHFDCAFAKIRKKPVLTVVLEEDMSRKEASQKALSSISGRCPNLNELCGGSENTFRVVSTIPNNNIF</sequence>
<dbReference type="Proteomes" id="UP000229766">
    <property type="component" value="Unassembled WGS sequence"/>
</dbReference>
<protein>
    <submittedName>
        <fullName evidence="1">Uncharacterized protein</fullName>
    </submittedName>
</protein>
<gene>
    <name evidence="1" type="ORF">COU93_03900</name>
</gene>